<organism evidence="1 2">
    <name type="scientific">Hominiventricola aquisgranensis</name>
    <dbReference type="NCBI Taxonomy" id="3133164"/>
    <lineage>
        <taxon>Bacteria</taxon>
        <taxon>Bacillati</taxon>
        <taxon>Bacillota</taxon>
        <taxon>Clostridia</taxon>
        <taxon>Lachnospirales</taxon>
        <taxon>Lachnospiraceae</taxon>
        <taxon>Hominiventricola</taxon>
    </lineage>
</organism>
<dbReference type="Proteomes" id="UP001470288">
    <property type="component" value="Unassembled WGS sequence"/>
</dbReference>
<evidence type="ECO:0000313" key="2">
    <source>
        <dbReference type="Proteomes" id="UP001470288"/>
    </source>
</evidence>
<reference evidence="1 2" key="1">
    <citation type="submission" date="2024-03" db="EMBL/GenBank/DDBJ databases">
        <title>Human intestinal bacterial collection.</title>
        <authorList>
            <person name="Pauvert C."/>
            <person name="Hitch T.C.A."/>
            <person name="Clavel T."/>
        </authorList>
    </citation>
    <scope>NUCLEOTIDE SEQUENCE [LARGE SCALE GENOMIC DNA]</scope>
    <source>
        <strain evidence="1 2">CLA-AA-H78B</strain>
    </source>
</reference>
<comment type="caution">
    <text evidence="1">The sequence shown here is derived from an EMBL/GenBank/DDBJ whole genome shotgun (WGS) entry which is preliminary data.</text>
</comment>
<sequence length="156" mass="16602">MIHVDFKDFQDMLSFARQLLGQVEGEKAMQPQRQPAMQQAPVVPTQPAAPVAPTQPTTPMTSVQPTDPVIPTQPAVPTAPAQSITPVAPTQATVPTTSVTYTPDDLARAAFALMDSGRQQELIGLLQQFGVNAIPELKPEQFGAFATALRGMGAQI</sequence>
<accession>A0ABV1I0Q2</accession>
<keyword evidence="2" id="KW-1185">Reference proteome</keyword>
<dbReference type="RefSeq" id="WP_349144100.1">
    <property type="nucleotide sequence ID" value="NZ_JBBMFC010000008.1"/>
</dbReference>
<dbReference type="EMBL" id="JBBMFC010000008">
    <property type="protein sequence ID" value="MEQ2578375.1"/>
    <property type="molecule type" value="Genomic_DNA"/>
</dbReference>
<gene>
    <name evidence="1" type="ORF">WMO62_05870</name>
</gene>
<name>A0ABV1I0Q2_9FIRM</name>
<protein>
    <submittedName>
        <fullName evidence="1">Uncharacterized protein</fullName>
    </submittedName>
</protein>
<proteinExistence type="predicted"/>
<evidence type="ECO:0000313" key="1">
    <source>
        <dbReference type="EMBL" id="MEQ2578375.1"/>
    </source>
</evidence>